<reference evidence="2" key="1">
    <citation type="submission" date="2016-10" db="EMBL/GenBank/DDBJ databases">
        <authorList>
            <person name="Varghese N."/>
            <person name="Submissions S."/>
        </authorList>
    </citation>
    <scope>NUCLEOTIDE SEQUENCE [LARGE SCALE GENOMIC DNA]</scope>
    <source>
        <strain evidence="2">DSM 26542</strain>
    </source>
</reference>
<dbReference type="AlphaFoldDB" id="A0A1I3T4C0"/>
<evidence type="ECO:0000313" key="1">
    <source>
        <dbReference type="EMBL" id="SFJ65483.1"/>
    </source>
</evidence>
<organism evidence="1 2">
    <name type="scientific">Myroides guanonis</name>
    <dbReference type="NCBI Taxonomy" id="1150112"/>
    <lineage>
        <taxon>Bacteria</taxon>
        <taxon>Pseudomonadati</taxon>
        <taxon>Bacteroidota</taxon>
        <taxon>Flavobacteriia</taxon>
        <taxon>Flavobacteriales</taxon>
        <taxon>Flavobacteriaceae</taxon>
        <taxon>Myroides</taxon>
    </lineage>
</organism>
<keyword evidence="2" id="KW-1185">Reference proteome</keyword>
<dbReference type="OrthoDB" id="1100725at2"/>
<accession>A0A1I3T4C0</accession>
<dbReference type="EMBL" id="FORU01000012">
    <property type="protein sequence ID" value="SFJ65483.1"/>
    <property type="molecule type" value="Genomic_DNA"/>
</dbReference>
<sequence length="411" mass="46635">MKKVLEGALLSIAHRILQMKDKEDVNTLYKEAKDVYEKLAVLKFYNDNKASLEGLVSEETLEKQLAIVTANELQDGLDDTKGIIVTEREQMPVDLIQEENDTKGILIDNAEEVLEDTQGVIIESNEGAILEETRGVLVADENLINAESRMKNSDAVKIDTVIEDMKFDKQRLAYENQFIETAFVDSIEEDETDELLHNYLDQHDAMLKQKETNAGSFSIEEELVIHKEEDALEEDVEKSDIEVSADEEIQEAMINPESAGLDKSQIRFEDSFLGFDFGDVDFVRVDDSTKEISSLDDTSFVSMIEKENVIPTQSLFEFEPTSTVSKPKKSLNDIYNSTISVGLNDRIGFEKHLFNGSSEDLNRVLSQLNTVNSFEEAVGFIEDLVKPDYNNWEGKEAYATRFMELVEKRFV</sequence>
<dbReference type="STRING" id="1150112.SAMN04487893_11261"/>
<dbReference type="Proteomes" id="UP000243887">
    <property type="component" value="Unassembled WGS sequence"/>
</dbReference>
<gene>
    <name evidence="1" type="ORF">SAMN04487893_11261</name>
</gene>
<name>A0A1I3T4C0_9FLAO</name>
<protein>
    <submittedName>
        <fullName evidence="1">Uncharacterized protein</fullName>
    </submittedName>
</protein>
<proteinExistence type="predicted"/>
<dbReference type="RefSeq" id="WP_090679953.1">
    <property type="nucleotide sequence ID" value="NZ_FORU01000012.1"/>
</dbReference>
<evidence type="ECO:0000313" key="2">
    <source>
        <dbReference type="Proteomes" id="UP000243887"/>
    </source>
</evidence>